<reference evidence="4 5" key="1">
    <citation type="journal article" date="2014" name="Nature">
        <title>An environmental bacterial taxon with a large and distinct metabolic repertoire.</title>
        <authorList>
            <person name="Wilson M.C."/>
            <person name="Mori T."/>
            <person name="Ruckert C."/>
            <person name="Uria A.R."/>
            <person name="Helf M.J."/>
            <person name="Takada K."/>
            <person name="Gernert C."/>
            <person name="Steffens U.A."/>
            <person name="Heycke N."/>
            <person name="Schmitt S."/>
            <person name="Rinke C."/>
            <person name="Helfrich E.J."/>
            <person name="Brachmann A.O."/>
            <person name="Gurgui C."/>
            <person name="Wakimoto T."/>
            <person name="Kracht M."/>
            <person name="Crusemann M."/>
            <person name="Hentschel U."/>
            <person name="Abe I."/>
            <person name="Matsunaga S."/>
            <person name="Kalinowski J."/>
            <person name="Takeyama H."/>
            <person name="Piel J."/>
        </authorList>
    </citation>
    <scope>NUCLEOTIDE SEQUENCE [LARGE SCALE GENOMIC DNA]</scope>
    <source>
        <strain evidence="5">TSY1</strain>
    </source>
</reference>
<dbReference type="EMBL" id="AZHW01000403">
    <property type="protein sequence ID" value="ETW99789.1"/>
    <property type="molecule type" value="Genomic_DNA"/>
</dbReference>
<evidence type="ECO:0000313" key="5">
    <source>
        <dbReference type="Proteomes" id="UP000019141"/>
    </source>
</evidence>
<gene>
    <name evidence="4" type="ORF">ETSY1_13735</name>
</gene>
<dbReference type="Gene3D" id="3.40.50.300">
    <property type="entry name" value="P-loop containing nucleotide triphosphate hydrolases"/>
    <property type="match status" value="1"/>
</dbReference>
<evidence type="ECO:0000256" key="2">
    <source>
        <dbReference type="ARBA" id="ARBA00022679"/>
    </source>
</evidence>
<sequence>MASYPKSGNTWFRAFLANHLLESKIPVDINHLGGDPIASARVVFDEEAGVKASELTAHEIERWRPRVYEQLSETATSPRFMKVHDAYTYNVWGEPLMSKAATWGALYFVRNPLDVVVSYAHHTTLTVERIIENMGDASANMLGNPNQLSTQLTQRLLTWSGHVLSWVDEPGLRLHVMRYEDMKLRPFETFRDAIVFIELPDDAARIERAIAHASFEELQSQEAESGFREKLPLAESFFRKGEIGSWREVLSDAQVERLIAEHGEVMQRFGYLTEAGEIVY</sequence>
<feature type="domain" description="Sulfotransferase" evidence="3">
    <location>
        <begin position="2"/>
        <end position="269"/>
    </location>
</feature>
<comment type="similarity">
    <text evidence="1">Belongs to the sulfotransferase 1 family.</text>
</comment>
<dbReference type="SUPFAM" id="SSF52540">
    <property type="entry name" value="P-loop containing nucleoside triphosphate hydrolases"/>
    <property type="match status" value="1"/>
</dbReference>
<evidence type="ECO:0000313" key="4">
    <source>
        <dbReference type="EMBL" id="ETW99789.1"/>
    </source>
</evidence>
<dbReference type="Pfam" id="PF00685">
    <property type="entry name" value="Sulfotransfer_1"/>
    <property type="match status" value="1"/>
</dbReference>
<dbReference type="HOGENOM" id="CLU_027239_4_1_7"/>
<evidence type="ECO:0000259" key="3">
    <source>
        <dbReference type="Pfam" id="PF00685"/>
    </source>
</evidence>
<dbReference type="InterPro" id="IPR000863">
    <property type="entry name" value="Sulfotransferase_dom"/>
</dbReference>
<dbReference type="Proteomes" id="UP000019141">
    <property type="component" value="Unassembled WGS sequence"/>
</dbReference>
<comment type="caution">
    <text evidence="4">The sequence shown here is derived from an EMBL/GenBank/DDBJ whole genome shotgun (WGS) entry which is preliminary data.</text>
</comment>
<name>W4LPM7_ENTF1</name>
<dbReference type="PANTHER" id="PTHR11783">
    <property type="entry name" value="SULFOTRANSFERASE SULT"/>
    <property type="match status" value="1"/>
</dbReference>
<evidence type="ECO:0000256" key="1">
    <source>
        <dbReference type="ARBA" id="ARBA00005771"/>
    </source>
</evidence>
<dbReference type="GO" id="GO:0008146">
    <property type="term" value="F:sulfotransferase activity"/>
    <property type="evidence" value="ECO:0007669"/>
    <property type="project" value="InterPro"/>
</dbReference>
<keyword evidence="5" id="KW-1185">Reference proteome</keyword>
<keyword evidence="2" id="KW-0808">Transferase</keyword>
<dbReference type="InterPro" id="IPR027417">
    <property type="entry name" value="P-loop_NTPase"/>
</dbReference>
<accession>W4LPM7</accession>
<proteinExistence type="inferred from homology"/>
<protein>
    <recommendedName>
        <fullName evidence="3">Sulfotransferase domain-containing protein</fullName>
    </recommendedName>
</protein>
<dbReference type="AlphaFoldDB" id="W4LPM7"/>
<organism evidence="4 5">
    <name type="scientific">Entotheonella factor</name>
    <dbReference type="NCBI Taxonomy" id="1429438"/>
    <lineage>
        <taxon>Bacteria</taxon>
        <taxon>Pseudomonadati</taxon>
        <taxon>Nitrospinota/Tectimicrobiota group</taxon>
        <taxon>Candidatus Tectimicrobiota</taxon>
        <taxon>Candidatus Entotheonellia</taxon>
        <taxon>Candidatus Entotheonellales</taxon>
        <taxon>Candidatus Entotheonellaceae</taxon>
        <taxon>Candidatus Entotheonella</taxon>
    </lineage>
</organism>